<evidence type="ECO:0000313" key="3">
    <source>
        <dbReference type="Proteomes" id="UP000540656"/>
    </source>
</evidence>
<name>A0A7Y9S4B0_9ACTN</name>
<dbReference type="AlphaFoldDB" id="A0A7Y9S4B0"/>
<organism evidence="2 3">
    <name type="scientific">Nocardioides daedukensis</name>
    <dbReference type="NCBI Taxonomy" id="634462"/>
    <lineage>
        <taxon>Bacteria</taxon>
        <taxon>Bacillati</taxon>
        <taxon>Actinomycetota</taxon>
        <taxon>Actinomycetes</taxon>
        <taxon>Propionibacteriales</taxon>
        <taxon>Nocardioidaceae</taxon>
        <taxon>Nocardioides</taxon>
    </lineage>
</organism>
<dbReference type="EMBL" id="JACCAA010000001">
    <property type="protein sequence ID" value="NYG59469.1"/>
    <property type="molecule type" value="Genomic_DNA"/>
</dbReference>
<dbReference type="GO" id="GO:0016747">
    <property type="term" value="F:acyltransferase activity, transferring groups other than amino-acyl groups"/>
    <property type="evidence" value="ECO:0007669"/>
    <property type="project" value="InterPro"/>
</dbReference>
<protein>
    <submittedName>
        <fullName evidence="2">GNAT superfamily N-acetyltransferase</fullName>
    </submittedName>
</protein>
<gene>
    <name evidence="2" type="ORF">BJ980_002392</name>
</gene>
<feature type="domain" description="N-acetyltransferase" evidence="1">
    <location>
        <begin position="172"/>
        <end position="314"/>
    </location>
</feature>
<dbReference type="InterPro" id="IPR016181">
    <property type="entry name" value="Acyl_CoA_acyltransferase"/>
</dbReference>
<keyword evidence="2" id="KW-0808">Transferase</keyword>
<dbReference type="Gene3D" id="3.40.630.30">
    <property type="match status" value="1"/>
</dbReference>
<accession>A0A7Y9S4B0</accession>
<dbReference type="PROSITE" id="PS51186">
    <property type="entry name" value="GNAT"/>
    <property type="match status" value="1"/>
</dbReference>
<comment type="caution">
    <text evidence="2">The sequence shown here is derived from an EMBL/GenBank/DDBJ whole genome shotgun (WGS) entry which is preliminary data.</text>
</comment>
<dbReference type="SUPFAM" id="SSF55729">
    <property type="entry name" value="Acyl-CoA N-acyltransferases (Nat)"/>
    <property type="match status" value="1"/>
</dbReference>
<proteinExistence type="predicted"/>
<reference evidence="2 3" key="1">
    <citation type="submission" date="2020-07" db="EMBL/GenBank/DDBJ databases">
        <title>Sequencing the genomes of 1000 actinobacteria strains.</title>
        <authorList>
            <person name="Klenk H.-P."/>
        </authorList>
    </citation>
    <scope>NUCLEOTIDE SEQUENCE [LARGE SCALE GENOMIC DNA]</scope>
    <source>
        <strain evidence="2 3">DSM 23819</strain>
    </source>
</reference>
<dbReference type="Proteomes" id="UP000540656">
    <property type="component" value="Unassembled WGS sequence"/>
</dbReference>
<dbReference type="Pfam" id="PF00583">
    <property type="entry name" value="Acetyltransf_1"/>
    <property type="match status" value="1"/>
</dbReference>
<dbReference type="RefSeq" id="WP_179502514.1">
    <property type="nucleotide sequence ID" value="NZ_JACCAA010000001.1"/>
</dbReference>
<dbReference type="InterPro" id="IPR000182">
    <property type="entry name" value="GNAT_dom"/>
</dbReference>
<evidence type="ECO:0000259" key="1">
    <source>
        <dbReference type="PROSITE" id="PS51186"/>
    </source>
</evidence>
<sequence length="314" mass="34081">MTLESELPALDSLVLAADASLHPWVREHVPETVRRAALEEELGFWLNTAAQDLEYATSYAQAAPQSGEPPEAYLDRWLPLPNGAHILAGPRYLGRDPDLPFVGVSASDRPLRPSDRAALTAAARTSFEAFRPGFMLLTTADPIGAWPDAGSELRQVVGLLGDLRAHPTPPSLTTRPRADTDFYGRYREIHEAQVKADPRHARHTRCEDEEDLKELAASGLLYDVLLNGTWAGILAAEPDSRRGVKGATVVELLLAPEHRGRGFGKHLSPLLAKSLPFADDECLMGTIHADNAPAYHAALAAGRHDVGGEVRLPL</sequence>
<keyword evidence="3" id="KW-1185">Reference proteome</keyword>
<evidence type="ECO:0000313" key="2">
    <source>
        <dbReference type="EMBL" id="NYG59469.1"/>
    </source>
</evidence>